<organism evidence="3 4">
    <name type="scientific">Cinara cedri</name>
    <dbReference type="NCBI Taxonomy" id="506608"/>
    <lineage>
        <taxon>Eukaryota</taxon>
        <taxon>Metazoa</taxon>
        <taxon>Ecdysozoa</taxon>
        <taxon>Arthropoda</taxon>
        <taxon>Hexapoda</taxon>
        <taxon>Insecta</taxon>
        <taxon>Pterygota</taxon>
        <taxon>Neoptera</taxon>
        <taxon>Paraneoptera</taxon>
        <taxon>Hemiptera</taxon>
        <taxon>Sternorrhyncha</taxon>
        <taxon>Aphidomorpha</taxon>
        <taxon>Aphidoidea</taxon>
        <taxon>Aphididae</taxon>
        <taxon>Lachninae</taxon>
        <taxon>Cinara</taxon>
    </lineage>
</organism>
<name>A0A5E4N8G3_9HEMI</name>
<dbReference type="InterPro" id="IPR053793">
    <property type="entry name" value="PB1-like"/>
</dbReference>
<dbReference type="SMART" id="SM00666">
    <property type="entry name" value="PB1"/>
    <property type="match status" value="1"/>
</dbReference>
<dbReference type="OrthoDB" id="1594986at2759"/>
<evidence type="ECO:0000313" key="3">
    <source>
        <dbReference type="EMBL" id="VVC37868.1"/>
    </source>
</evidence>
<dbReference type="PANTHER" id="PTHR15335:SF7">
    <property type="entry name" value="PROTEIN TFG"/>
    <property type="match status" value="1"/>
</dbReference>
<dbReference type="AlphaFoldDB" id="A0A5E4N8G3"/>
<dbReference type="PANTHER" id="PTHR15335">
    <property type="entry name" value="PROTEIN TFG"/>
    <property type="match status" value="1"/>
</dbReference>
<accession>A0A5E4N8G3</accession>
<keyword evidence="4" id="KW-1185">Reference proteome</keyword>
<feature type="region of interest" description="Disordered" evidence="1">
    <location>
        <begin position="166"/>
        <end position="215"/>
    </location>
</feature>
<feature type="compositionally biased region" description="Polar residues" evidence="1">
    <location>
        <begin position="186"/>
        <end position="215"/>
    </location>
</feature>
<feature type="compositionally biased region" description="Basic and acidic residues" evidence="1">
    <location>
        <begin position="169"/>
        <end position="185"/>
    </location>
</feature>
<dbReference type="InterPro" id="IPR000270">
    <property type="entry name" value="PB1_dom"/>
</dbReference>
<evidence type="ECO:0000256" key="1">
    <source>
        <dbReference type="SAM" id="MobiDB-lite"/>
    </source>
</evidence>
<gene>
    <name evidence="3" type="ORF">CINCED_3A025713</name>
</gene>
<dbReference type="InterPro" id="IPR033512">
    <property type="entry name" value="TFG"/>
</dbReference>
<dbReference type="GO" id="GO:0042802">
    <property type="term" value="F:identical protein binding"/>
    <property type="evidence" value="ECO:0007669"/>
    <property type="project" value="InterPro"/>
</dbReference>
<proteinExistence type="predicted"/>
<dbReference type="SUPFAM" id="SSF54277">
    <property type="entry name" value="CAD &amp; PB1 domains"/>
    <property type="match status" value="1"/>
</dbReference>
<protein>
    <submittedName>
        <fullName evidence="3">PB1 domain,TFG, PB1 domain</fullName>
    </submittedName>
</protein>
<dbReference type="InterPro" id="IPR034857">
    <property type="entry name" value="PB1_TFG"/>
</dbReference>
<evidence type="ECO:0000259" key="2">
    <source>
        <dbReference type="PROSITE" id="PS51745"/>
    </source>
</evidence>
<evidence type="ECO:0000313" key="4">
    <source>
        <dbReference type="Proteomes" id="UP000325440"/>
    </source>
</evidence>
<dbReference type="GO" id="GO:0070971">
    <property type="term" value="C:endoplasmic reticulum exit site"/>
    <property type="evidence" value="ECO:0007669"/>
    <property type="project" value="TreeGrafter"/>
</dbReference>
<reference evidence="3 4" key="1">
    <citation type="submission" date="2019-08" db="EMBL/GenBank/DDBJ databases">
        <authorList>
            <person name="Alioto T."/>
            <person name="Alioto T."/>
            <person name="Gomez Garrido J."/>
        </authorList>
    </citation>
    <scope>NUCLEOTIDE SEQUENCE [LARGE SCALE GENOMIC DNA]</scope>
</reference>
<feature type="domain" description="PB1" evidence="2">
    <location>
        <begin position="20"/>
        <end position="101"/>
    </location>
</feature>
<dbReference type="CDD" id="cd06401">
    <property type="entry name" value="PB1_TFG"/>
    <property type="match status" value="1"/>
</dbReference>
<dbReference type="EMBL" id="CABPRJ010001457">
    <property type="protein sequence ID" value="VVC37868.1"/>
    <property type="molecule type" value="Genomic_DNA"/>
</dbReference>
<dbReference type="GO" id="GO:0048208">
    <property type="term" value="P:COPII vesicle coating"/>
    <property type="evidence" value="ECO:0007669"/>
    <property type="project" value="InterPro"/>
</dbReference>
<dbReference type="PROSITE" id="PS51745">
    <property type="entry name" value="PB1"/>
    <property type="match status" value="1"/>
</dbReference>
<dbReference type="Pfam" id="PF00564">
    <property type="entry name" value="PB1"/>
    <property type="match status" value="1"/>
</dbReference>
<dbReference type="Proteomes" id="UP000325440">
    <property type="component" value="Unassembled WGS sequence"/>
</dbReference>
<sequence>MSNNMGSDKSTFQPIDLTGKLIIKVQLGDDIRKVLIHNESITYDELLLMMQRIFNGKLTAIDDLTIKYKDEDGDLITVFDSQDLSFALQTSRVLKLQVFMNNLNNQALLKPKLNVEELKKQIREIRNSVTWLLDTIEDTNEGNNMSNTIQQDQLPPSITSAEVLADNGVTKEFDPLRNSKEERSKTPQTTQQLKSELSQENLAASPQPLRQTPPVQQAQISQHVYNGQSQGTLNQQIPYPGGQIPQGAQGKWVNPYPQPAMRASYPAQYSYLYSTQIPASGYSQITAQMKPTGNATVHSIYYPTNSTPNQQYSATQYQGQ</sequence>
<dbReference type="Gene3D" id="3.10.20.90">
    <property type="entry name" value="Phosphatidylinositol 3-kinase Catalytic Subunit, Chain A, domain 1"/>
    <property type="match status" value="1"/>
</dbReference>